<dbReference type="InterPro" id="IPR013525">
    <property type="entry name" value="ABC2_TM"/>
</dbReference>
<organism evidence="8 9">
    <name type="scientific">Bacillus mesophilum</name>
    <dbReference type="NCBI Taxonomy" id="1071718"/>
    <lineage>
        <taxon>Bacteria</taxon>
        <taxon>Bacillati</taxon>
        <taxon>Bacillota</taxon>
        <taxon>Bacilli</taxon>
        <taxon>Bacillales</taxon>
        <taxon>Bacillaceae</taxon>
        <taxon>Bacillus</taxon>
    </lineage>
</organism>
<evidence type="ECO:0000256" key="4">
    <source>
        <dbReference type="ARBA" id="ARBA00022989"/>
    </source>
</evidence>
<dbReference type="PANTHER" id="PTHR30294:SF29">
    <property type="entry name" value="MULTIDRUG ABC TRANSPORTER PERMEASE YBHS-RELATED"/>
    <property type="match status" value="1"/>
</dbReference>
<comment type="subcellular location">
    <subcellularLocation>
        <location evidence="1">Cell membrane</location>
        <topology evidence="1">Multi-pass membrane protein</topology>
    </subcellularLocation>
</comment>
<feature type="transmembrane region" description="Helical" evidence="6">
    <location>
        <begin position="21"/>
        <end position="38"/>
    </location>
</feature>
<dbReference type="GO" id="GO:0005886">
    <property type="term" value="C:plasma membrane"/>
    <property type="evidence" value="ECO:0007669"/>
    <property type="project" value="UniProtKB-SubCell"/>
</dbReference>
<accession>A0A7V7RIW8</accession>
<keyword evidence="4 6" id="KW-1133">Transmembrane helix</keyword>
<dbReference type="InterPro" id="IPR051449">
    <property type="entry name" value="ABC-2_transporter_component"/>
</dbReference>
<evidence type="ECO:0000256" key="1">
    <source>
        <dbReference type="ARBA" id="ARBA00004651"/>
    </source>
</evidence>
<gene>
    <name evidence="8" type="ORF">F7732_18145</name>
</gene>
<dbReference type="Pfam" id="PF12698">
    <property type="entry name" value="ABC2_membrane_3"/>
    <property type="match status" value="1"/>
</dbReference>
<feature type="transmembrane region" description="Helical" evidence="6">
    <location>
        <begin position="230"/>
        <end position="251"/>
    </location>
</feature>
<dbReference type="AlphaFoldDB" id="A0A7V7RIW8"/>
<name>A0A7V7RIW8_9BACI</name>
<feature type="transmembrane region" description="Helical" evidence="6">
    <location>
        <begin position="306"/>
        <end position="333"/>
    </location>
</feature>
<protein>
    <submittedName>
        <fullName evidence="8">ABC transporter permease</fullName>
    </submittedName>
</protein>
<proteinExistence type="predicted"/>
<evidence type="ECO:0000256" key="2">
    <source>
        <dbReference type="ARBA" id="ARBA00022475"/>
    </source>
</evidence>
<feature type="transmembrane region" description="Helical" evidence="6">
    <location>
        <begin position="180"/>
        <end position="201"/>
    </location>
</feature>
<keyword evidence="3 6" id="KW-0812">Transmembrane</keyword>
<evidence type="ECO:0000313" key="9">
    <source>
        <dbReference type="Proteomes" id="UP000441354"/>
    </source>
</evidence>
<dbReference type="RefSeq" id="WP_151575503.1">
    <property type="nucleotide sequence ID" value="NZ_WBOT01000007.1"/>
</dbReference>
<feature type="transmembrane region" description="Helical" evidence="6">
    <location>
        <begin position="353"/>
        <end position="373"/>
    </location>
</feature>
<evidence type="ECO:0000256" key="5">
    <source>
        <dbReference type="ARBA" id="ARBA00023136"/>
    </source>
</evidence>
<dbReference type="EMBL" id="WBOT01000007">
    <property type="protein sequence ID" value="KAB2330571.1"/>
    <property type="molecule type" value="Genomic_DNA"/>
</dbReference>
<reference evidence="8 9" key="1">
    <citation type="journal article" date="2014" name="Arch. Microbiol.">
        <title>Bacillus mesophilum sp. nov., strain IITR-54T, a novel 4-chlorobiphenyl dechlorinating bacterium.</title>
        <authorList>
            <person name="Manickam N."/>
            <person name="Singh N.K."/>
            <person name="Bajaj A."/>
            <person name="Kumar R.M."/>
            <person name="Kaur G."/>
            <person name="Kaur N."/>
            <person name="Bala M."/>
            <person name="Kumar A."/>
            <person name="Mayilraj S."/>
        </authorList>
    </citation>
    <scope>NUCLEOTIDE SEQUENCE [LARGE SCALE GENOMIC DNA]</scope>
    <source>
        <strain evidence="8 9">IITR-54</strain>
    </source>
</reference>
<keyword evidence="2" id="KW-1003">Cell membrane</keyword>
<dbReference type="PANTHER" id="PTHR30294">
    <property type="entry name" value="MEMBRANE COMPONENT OF ABC TRANSPORTER YHHJ-RELATED"/>
    <property type="match status" value="1"/>
</dbReference>
<comment type="caution">
    <text evidence="8">The sequence shown here is derived from an EMBL/GenBank/DDBJ whole genome shotgun (WGS) entry which is preliminary data.</text>
</comment>
<feature type="transmembrane region" description="Helical" evidence="6">
    <location>
        <begin position="271"/>
        <end position="294"/>
    </location>
</feature>
<dbReference type="OrthoDB" id="9768837at2"/>
<evidence type="ECO:0000313" key="8">
    <source>
        <dbReference type="EMBL" id="KAB2330571.1"/>
    </source>
</evidence>
<dbReference type="Proteomes" id="UP000441354">
    <property type="component" value="Unassembled WGS sequence"/>
</dbReference>
<dbReference type="GO" id="GO:0140359">
    <property type="term" value="F:ABC-type transporter activity"/>
    <property type="evidence" value="ECO:0007669"/>
    <property type="project" value="InterPro"/>
</dbReference>
<keyword evidence="9" id="KW-1185">Reference proteome</keyword>
<sequence length="403" mass="45359">MRNSMKVAKWEFKKNVKNKSFIISLLITPLMFIIFYSLPNLLDSFESEPEAPTVYIQDDLQIWESVGALVETQGIEWDTEITSENPETILDEVQNHENTAYIVFDEQALEEGLLTVYTNESMEGEFSQEVNILLQPLQQFRISQLELSDEEAAYIARDISINQTEMSQNTDEGTDPLTRLVPGIFGGVILFSIVMTGMMVFQSASQEKKEKVAEIILSSLKPTELMQGKIIGYFAVGMSQVLVWVIILLPFLLWKSDFPIAEYLFVPETLFFVFISILGYLLFAAIFAGIGATFEDVDTTSNFQGFVFMLPFVPLLFIGPVLSDPSGIIAQIGTYFPLSSPGVLLMRLSMLDSWPWVEIGISLAILVASIWICMKLAGKIFSIGILIYGKNASLKEMVKWLKY</sequence>
<evidence type="ECO:0000259" key="7">
    <source>
        <dbReference type="Pfam" id="PF12698"/>
    </source>
</evidence>
<evidence type="ECO:0000256" key="6">
    <source>
        <dbReference type="SAM" id="Phobius"/>
    </source>
</evidence>
<feature type="domain" description="ABC-2 type transporter transmembrane" evidence="7">
    <location>
        <begin position="19"/>
        <end position="377"/>
    </location>
</feature>
<evidence type="ECO:0000256" key="3">
    <source>
        <dbReference type="ARBA" id="ARBA00022692"/>
    </source>
</evidence>
<keyword evidence="5 6" id="KW-0472">Membrane</keyword>